<dbReference type="EMBL" id="BNCO01000056">
    <property type="protein sequence ID" value="GIL63207.1"/>
    <property type="molecule type" value="Genomic_DNA"/>
</dbReference>
<dbReference type="Proteomes" id="UP000747399">
    <property type="component" value="Unassembled WGS sequence"/>
</dbReference>
<evidence type="ECO:0000256" key="1">
    <source>
        <dbReference type="SAM" id="MobiDB-lite"/>
    </source>
</evidence>
<keyword evidence="3" id="KW-1185">Reference proteome</keyword>
<dbReference type="AlphaFoldDB" id="A0A8J4F6J1"/>
<reference evidence="2" key="1">
    <citation type="journal article" date="2021" name="Proc. Natl. Acad. Sci. U.S.A.">
        <title>Three genomes in the algal genus Volvox reveal the fate of a haploid sex-determining region after a transition to homothallism.</title>
        <authorList>
            <person name="Yamamoto K."/>
            <person name="Hamaji T."/>
            <person name="Kawai-Toyooka H."/>
            <person name="Matsuzaki R."/>
            <person name="Takahashi F."/>
            <person name="Nishimura Y."/>
            <person name="Kawachi M."/>
            <person name="Noguchi H."/>
            <person name="Minakuchi Y."/>
            <person name="Umen J.G."/>
            <person name="Toyoda A."/>
            <person name="Nozaki H."/>
        </authorList>
    </citation>
    <scope>NUCLEOTIDE SEQUENCE</scope>
    <source>
        <strain evidence="2">NIES-3780</strain>
    </source>
</reference>
<accession>A0A8J4F6J1</accession>
<organism evidence="2 3">
    <name type="scientific">Volvox africanus</name>
    <dbReference type="NCBI Taxonomy" id="51714"/>
    <lineage>
        <taxon>Eukaryota</taxon>
        <taxon>Viridiplantae</taxon>
        <taxon>Chlorophyta</taxon>
        <taxon>core chlorophytes</taxon>
        <taxon>Chlorophyceae</taxon>
        <taxon>CS clade</taxon>
        <taxon>Chlamydomonadales</taxon>
        <taxon>Volvocaceae</taxon>
        <taxon>Volvox</taxon>
    </lineage>
</organism>
<comment type="caution">
    <text evidence="2">The sequence shown here is derived from an EMBL/GenBank/DDBJ whole genome shotgun (WGS) entry which is preliminary data.</text>
</comment>
<sequence>MASLLPPTSVKLLQSQFGSSPHAVLAVSSFEVQTTWELRRHELEGPHGGAFTKGQRTLVAKWWNPAAADMLDAEAYRPRVSIRAIMGITNRLLSVLNPDVRSALAVCLEDLLAGRNLRPFSLNAYGIQVQPCLFVETCREAASTSPHCRPKPASCAAGFLQRCFKPSVKEIDGYGCDEGVDVNKATKAISYREDLNSADPTATLLLTFPTITTLADRPVHYPLAAPAAMSPPASSPLSAFTKAATAPVVAAERAAMDIACLAGLPVCVTVFTVAGQIRHQNAASVQYYGNRPFVRVSGIGIGSVDKPLAAVHAPVAARPVDVVLTMNNSHVSMAGAGTIGTPHTACHGELAAAGGDPVQILQMESCPYSLTDASVLNQLFMFDRGKLEQMMSCVLEAGQVWEGIVRVPESLDPVRRSESGLKSRSLSLSIPKWTNAICSGEVLQSNIAKGSEAQTNIDTNVSVLTPPGSTPPHVLPSLVLPQKKKEKEKGGQPDAEVGLELYANHVLVEASDMSRSFVPLSEPIPESGEVPRSSSSSTTTTMAGAARTSS</sequence>
<feature type="region of interest" description="Disordered" evidence="1">
    <location>
        <begin position="518"/>
        <end position="550"/>
    </location>
</feature>
<proteinExistence type="predicted"/>
<evidence type="ECO:0000313" key="3">
    <source>
        <dbReference type="Proteomes" id="UP000747399"/>
    </source>
</evidence>
<evidence type="ECO:0000313" key="2">
    <source>
        <dbReference type="EMBL" id="GIL63207.1"/>
    </source>
</evidence>
<gene>
    <name evidence="2" type="ORF">Vafri_17333</name>
</gene>
<feature type="non-terminal residue" evidence="2">
    <location>
        <position position="550"/>
    </location>
</feature>
<protein>
    <submittedName>
        <fullName evidence="2">Uncharacterized protein</fullName>
    </submittedName>
</protein>
<feature type="compositionally biased region" description="Low complexity" evidence="1">
    <location>
        <begin position="533"/>
        <end position="550"/>
    </location>
</feature>
<name>A0A8J4F6J1_9CHLO</name>